<feature type="signal peptide" evidence="1">
    <location>
        <begin position="1"/>
        <end position="32"/>
    </location>
</feature>
<dbReference type="AlphaFoldDB" id="A0A8X6REZ9"/>
<organism evidence="2 3">
    <name type="scientific">Trichonephila clavipes</name>
    <name type="common">Golden silk orbweaver</name>
    <name type="synonym">Nephila clavipes</name>
    <dbReference type="NCBI Taxonomy" id="2585209"/>
    <lineage>
        <taxon>Eukaryota</taxon>
        <taxon>Metazoa</taxon>
        <taxon>Ecdysozoa</taxon>
        <taxon>Arthropoda</taxon>
        <taxon>Chelicerata</taxon>
        <taxon>Arachnida</taxon>
        <taxon>Araneae</taxon>
        <taxon>Araneomorphae</taxon>
        <taxon>Entelegynae</taxon>
        <taxon>Araneoidea</taxon>
        <taxon>Nephilidae</taxon>
        <taxon>Trichonephila</taxon>
    </lineage>
</organism>
<evidence type="ECO:0000256" key="1">
    <source>
        <dbReference type="SAM" id="SignalP"/>
    </source>
</evidence>
<feature type="chain" id="PRO_5036468172" evidence="1">
    <location>
        <begin position="33"/>
        <end position="82"/>
    </location>
</feature>
<keyword evidence="3" id="KW-1185">Reference proteome</keyword>
<evidence type="ECO:0000313" key="2">
    <source>
        <dbReference type="EMBL" id="GFX91339.1"/>
    </source>
</evidence>
<name>A0A8X6REZ9_TRICX</name>
<keyword evidence="1" id="KW-0732">Signal</keyword>
<comment type="caution">
    <text evidence="2">The sequence shown here is derived from an EMBL/GenBank/DDBJ whole genome shotgun (WGS) entry which is preliminary data.</text>
</comment>
<dbReference type="Proteomes" id="UP000887159">
    <property type="component" value="Unassembled WGS sequence"/>
</dbReference>
<gene>
    <name evidence="2" type="ORF">TNCV_3688031</name>
</gene>
<reference evidence="2" key="1">
    <citation type="submission" date="2020-08" db="EMBL/GenBank/DDBJ databases">
        <title>Multicomponent nature underlies the extraordinary mechanical properties of spider dragline silk.</title>
        <authorList>
            <person name="Kono N."/>
            <person name="Nakamura H."/>
            <person name="Mori M."/>
            <person name="Yoshida Y."/>
            <person name="Ohtoshi R."/>
            <person name="Malay A.D."/>
            <person name="Moran D.A.P."/>
            <person name="Tomita M."/>
            <person name="Numata K."/>
            <person name="Arakawa K."/>
        </authorList>
    </citation>
    <scope>NUCLEOTIDE SEQUENCE</scope>
</reference>
<sequence>MSLTNQSKWWCLQWRRLFVFLNLAKWNPQLLCNDIFDHDLEKGRQLENLSNDGMKNLKLRAVSVKLKILDEAETYHSRYGWT</sequence>
<accession>A0A8X6REZ9</accession>
<proteinExistence type="predicted"/>
<protein>
    <submittedName>
        <fullName evidence="2">Uncharacterized protein</fullName>
    </submittedName>
</protein>
<evidence type="ECO:0000313" key="3">
    <source>
        <dbReference type="Proteomes" id="UP000887159"/>
    </source>
</evidence>
<dbReference type="EMBL" id="BMAU01021126">
    <property type="protein sequence ID" value="GFX91339.1"/>
    <property type="molecule type" value="Genomic_DNA"/>
</dbReference>